<keyword evidence="15" id="KW-1185">Reference proteome</keyword>
<feature type="domain" description="Aminoacyl-tRNA synthetase class Ia" evidence="11">
    <location>
        <begin position="442"/>
        <end position="644"/>
    </location>
</feature>
<dbReference type="PRINTS" id="PR00985">
    <property type="entry name" value="TRNASYNTHLEU"/>
</dbReference>
<comment type="similarity">
    <text evidence="1 9 10">Belongs to the class-I aminoacyl-tRNA synthetase family.</text>
</comment>
<evidence type="ECO:0000256" key="4">
    <source>
        <dbReference type="ARBA" id="ARBA00022741"/>
    </source>
</evidence>
<dbReference type="InterPro" id="IPR009008">
    <property type="entry name" value="Val/Leu/Ile-tRNA-synth_edit"/>
</dbReference>
<name>A0ABT0JRQ7_9ACTN</name>
<evidence type="ECO:0000256" key="5">
    <source>
        <dbReference type="ARBA" id="ARBA00022840"/>
    </source>
</evidence>
<evidence type="ECO:0000259" key="11">
    <source>
        <dbReference type="Pfam" id="PF00133"/>
    </source>
</evidence>
<dbReference type="Pfam" id="PF13603">
    <property type="entry name" value="tRNA-synt_1_2"/>
    <property type="match status" value="1"/>
</dbReference>
<dbReference type="InterPro" id="IPR014729">
    <property type="entry name" value="Rossmann-like_a/b/a_fold"/>
</dbReference>
<evidence type="ECO:0000256" key="8">
    <source>
        <dbReference type="ARBA" id="ARBA00047469"/>
    </source>
</evidence>
<dbReference type="Gene3D" id="1.10.730.10">
    <property type="entry name" value="Isoleucyl-tRNA Synthetase, Domain 1"/>
    <property type="match status" value="2"/>
</dbReference>
<comment type="caution">
    <text evidence="14">The sequence shown here is derived from an EMBL/GenBank/DDBJ whole genome shotgun (WGS) entry which is preliminary data.</text>
</comment>
<dbReference type="Pfam" id="PF08264">
    <property type="entry name" value="Anticodon_1"/>
    <property type="match status" value="1"/>
</dbReference>
<dbReference type="SUPFAM" id="SSF47323">
    <property type="entry name" value="Anticodon-binding domain of a subclass of class I aminoacyl-tRNA synthetases"/>
    <property type="match status" value="1"/>
</dbReference>
<keyword evidence="7 9" id="KW-0030">Aminoacyl-tRNA synthetase</keyword>
<evidence type="ECO:0000259" key="12">
    <source>
        <dbReference type="Pfam" id="PF08264"/>
    </source>
</evidence>
<feature type="domain" description="Methionyl/Valyl/Leucyl/Isoleucyl-tRNA synthetase anticodon-binding" evidence="12">
    <location>
        <begin position="691"/>
        <end position="808"/>
    </location>
</feature>
<dbReference type="InterPro" id="IPR002300">
    <property type="entry name" value="aa-tRNA-synth_Ia"/>
</dbReference>
<evidence type="ECO:0000256" key="9">
    <source>
        <dbReference type="HAMAP-Rule" id="MF_00049"/>
    </source>
</evidence>
<dbReference type="InterPro" id="IPR025709">
    <property type="entry name" value="Leu_tRNA-synth_edit"/>
</dbReference>
<dbReference type="PROSITE" id="PS00178">
    <property type="entry name" value="AA_TRNA_LIGASE_I"/>
    <property type="match status" value="1"/>
</dbReference>
<keyword evidence="5 9" id="KW-0067">ATP-binding</keyword>
<dbReference type="InterPro" id="IPR001412">
    <property type="entry name" value="aa-tRNA-synth_I_CS"/>
</dbReference>
<dbReference type="PANTHER" id="PTHR43740:SF2">
    <property type="entry name" value="LEUCINE--TRNA LIGASE, MITOCHONDRIAL"/>
    <property type="match status" value="1"/>
</dbReference>
<dbReference type="CDD" id="cd00812">
    <property type="entry name" value="LeuRS_core"/>
    <property type="match status" value="1"/>
</dbReference>
<dbReference type="Gene3D" id="3.10.20.590">
    <property type="match status" value="1"/>
</dbReference>
<feature type="binding site" evidence="9">
    <location>
        <position position="608"/>
    </location>
    <ligand>
        <name>ATP</name>
        <dbReference type="ChEBI" id="CHEBI:30616"/>
    </ligand>
</feature>
<dbReference type="EC" id="6.1.1.4" evidence="9"/>
<feature type="domain" description="Aminoacyl-tRNA synthetase class Ia" evidence="11">
    <location>
        <begin position="34"/>
        <end position="232"/>
    </location>
</feature>
<evidence type="ECO:0000313" key="15">
    <source>
        <dbReference type="Proteomes" id="UP001201873"/>
    </source>
</evidence>
<dbReference type="Proteomes" id="UP001201873">
    <property type="component" value="Unassembled WGS sequence"/>
</dbReference>
<keyword evidence="2 9" id="KW-0963">Cytoplasm</keyword>
<dbReference type="Gene3D" id="3.40.50.620">
    <property type="entry name" value="HUPs"/>
    <property type="match status" value="2"/>
</dbReference>
<accession>A0ABT0JRQ7</accession>
<evidence type="ECO:0000259" key="13">
    <source>
        <dbReference type="Pfam" id="PF13603"/>
    </source>
</evidence>
<dbReference type="HAMAP" id="MF_00049_B">
    <property type="entry name" value="Leu_tRNA_synth_B"/>
    <property type="match status" value="1"/>
</dbReference>
<evidence type="ECO:0000256" key="3">
    <source>
        <dbReference type="ARBA" id="ARBA00022598"/>
    </source>
</evidence>
<evidence type="ECO:0000313" key="14">
    <source>
        <dbReference type="EMBL" id="MCK9874213.1"/>
    </source>
</evidence>
<evidence type="ECO:0000256" key="2">
    <source>
        <dbReference type="ARBA" id="ARBA00022490"/>
    </source>
</evidence>
<dbReference type="Gene3D" id="3.90.740.10">
    <property type="entry name" value="Valyl/Leucyl/Isoleucyl-tRNA synthetase, editing domain"/>
    <property type="match status" value="1"/>
</dbReference>
<dbReference type="Pfam" id="PF00133">
    <property type="entry name" value="tRNA-synt_1"/>
    <property type="match status" value="2"/>
</dbReference>
<feature type="domain" description="Leucyl-tRNA synthetase editing" evidence="13">
    <location>
        <begin position="245"/>
        <end position="428"/>
    </location>
</feature>
<dbReference type="InterPro" id="IPR002302">
    <property type="entry name" value="Leu-tRNA-ligase"/>
</dbReference>
<keyword evidence="3 9" id="KW-0436">Ligase</keyword>
<dbReference type="NCBIfam" id="TIGR00396">
    <property type="entry name" value="leuS_bact"/>
    <property type="match status" value="1"/>
</dbReference>
<protein>
    <recommendedName>
        <fullName evidence="9">Leucine--tRNA ligase</fullName>
        <ecNumber evidence="9">6.1.1.4</ecNumber>
    </recommendedName>
    <alternativeName>
        <fullName evidence="9">Leucyl-tRNA synthetase</fullName>
        <shortName evidence="9">LeuRS</shortName>
    </alternativeName>
</protein>
<keyword evidence="6 9" id="KW-0648">Protein biosynthesis</keyword>
<evidence type="ECO:0000256" key="7">
    <source>
        <dbReference type="ARBA" id="ARBA00023146"/>
    </source>
</evidence>
<dbReference type="GO" id="GO:0004823">
    <property type="term" value="F:leucine-tRNA ligase activity"/>
    <property type="evidence" value="ECO:0007669"/>
    <property type="project" value="UniProtKB-EC"/>
</dbReference>
<reference evidence="14 15" key="1">
    <citation type="submission" date="2022-04" db="EMBL/GenBank/DDBJ databases">
        <title>Genome diversity in the genus Frankia.</title>
        <authorList>
            <person name="Carlos-Shanley C."/>
            <person name="Hahn D."/>
        </authorList>
    </citation>
    <scope>NUCLEOTIDE SEQUENCE [LARGE SCALE GENOMIC DNA]</scope>
    <source>
        <strain evidence="14 15">Ag45/Mut15</strain>
    </source>
</reference>
<feature type="short sequence motif" description="'HIGH' region" evidence="9">
    <location>
        <begin position="65"/>
        <end position="75"/>
    </location>
</feature>
<feature type="short sequence motif" description="'KMSKS' region" evidence="9">
    <location>
        <begin position="605"/>
        <end position="609"/>
    </location>
</feature>
<dbReference type="PANTHER" id="PTHR43740">
    <property type="entry name" value="LEUCYL-TRNA SYNTHETASE"/>
    <property type="match status" value="1"/>
</dbReference>
<comment type="subcellular location">
    <subcellularLocation>
        <location evidence="9">Cytoplasm</location>
    </subcellularLocation>
</comment>
<evidence type="ECO:0000256" key="1">
    <source>
        <dbReference type="ARBA" id="ARBA00005594"/>
    </source>
</evidence>
<comment type="catalytic activity">
    <reaction evidence="8 9">
        <text>tRNA(Leu) + L-leucine + ATP = L-leucyl-tRNA(Leu) + AMP + diphosphate</text>
        <dbReference type="Rhea" id="RHEA:11688"/>
        <dbReference type="Rhea" id="RHEA-COMP:9613"/>
        <dbReference type="Rhea" id="RHEA-COMP:9622"/>
        <dbReference type="ChEBI" id="CHEBI:30616"/>
        <dbReference type="ChEBI" id="CHEBI:33019"/>
        <dbReference type="ChEBI" id="CHEBI:57427"/>
        <dbReference type="ChEBI" id="CHEBI:78442"/>
        <dbReference type="ChEBI" id="CHEBI:78494"/>
        <dbReference type="ChEBI" id="CHEBI:456215"/>
        <dbReference type="EC" id="6.1.1.4"/>
    </reaction>
</comment>
<keyword evidence="4 9" id="KW-0547">Nucleotide-binding</keyword>
<proteinExistence type="inferred from homology"/>
<evidence type="ECO:0000256" key="10">
    <source>
        <dbReference type="RuleBase" id="RU363035"/>
    </source>
</evidence>
<dbReference type="SUPFAM" id="SSF52374">
    <property type="entry name" value="Nucleotidylyl transferase"/>
    <property type="match status" value="1"/>
</dbReference>
<dbReference type="SUPFAM" id="SSF50677">
    <property type="entry name" value="ValRS/IleRS/LeuRS editing domain"/>
    <property type="match status" value="1"/>
</dbReference>
<dbReference type="EMBL" id="JALKFT010000001">
    <property type="protein sequence ID" value="MCK9874213.1"/>
    <property type="molecule type" value="Genomic_DNA"/>
</dbReference>
<dbReference type="InterPro" id="IPR009080">
    <property type="entry name" value="tRNAsynth_Ia_anticodon-bd"/>
</dbReference>
<sequence length="848" mass="93212">MRVGAADSPDKDCYMAQNDTTDVFEPSVDNEATLKLWQDRHSFEVADLLPADDDKRRRYVVSMFPYPSGDLHMGHAEVYSISDAIARFERLRGGAVVHPIGWDSFGLPAENAALRRNLDPAEWTYQNIEVQAESFKRLGISFDWRTRLHTSDPEYYRWNQWIFLRMFEKGLAYRKAAPVNWCPTDKTVLANEQVIQGKCERCGTEVIKRKLTQWFFRISDYAQRLLDDMAQLAGNWPDDVLAMQRNWIGRSVGAHIDFAVDGRAEPVRVFSTRPDTLYGATFFVVAADSPLADELCAPEQAATLADYQARTRATPELERLATDRPMTGVSLGRTARNPLTGDAVPIYASDYVLAEYGTGAVMAVPAHDQRDLNFARTLGLPVRVVVATDEPDPATTGVATSGDGRLVNSGPLDGLTVPAAKAAVIADLEARGAGTAAVTFRVRDWLISRQRYWGTPIPIIHCESCGEVPVPDDQLPVRLPTTGYELRSQDGSSPLQSATQWLKVTCPTCGAPATRDTDTMDTFVDSSWYFLRFPNPTYTDGPFDPAGVRAWLPVDEYVGGKEHATGHLFYARFMTKVLHDLGYLPFTEPFTRLTNQGQVIMNGKAMSKSLGNLVNLQDQLAQYGPDAVRITMLFASPPEEDIDWADVSPGGSTKWLNRVLRLVHDIGKPTTDGSAPEAAAGGGADTGDPAVRKQVHALIAAVTQAMEGKRINVAIARLMELTTAVKKAHDARATPDAAVREGASSLVRMLSVVAPFTAEEAWSLLGNQPSVTDAGWPSFDPTLLVEETVTCVIQVNGKVRDRIEVPTAVTEDELRDLALDAPKIRGLLAGAEVRKMIIRVPRVVNLVL</sequence>
<organism evidence="14 15">
    <name type="scientific">Frankia umida</name>
    <dbReference type="NCBI Taxonomy" id="573489"/>
    <lineage>
        <taxon>Bacteria</taxon>
        <taxon>Bacillati</taxon>
        <taxon>Actinomycetota</taxon>
        <taxon>Actinomycetes</taxon>
        <taxon>Frankiales</taxon>
        <taxon>Frankiaceae</taxon>
        <taxon>Frankia</taxon>
    </lineage>
</organism>
<gene>
    <name evidence="9 14" type="primary">leuS</name>
    <name evidence="14" type="ORF">MXD59_00155</name>
</gene>
<dbReference type="CDD" id="cd07958">
    <property type="entry name" value="Anticodon_Ia_Leu_BEm"/>
    <property type="match status" value="1"/>
</dbReference>
<evidence type="ECO:0000256" key="6">
    <source>
        <dbReference type="ARBA" id="ARBA00022917"/>
    </source>
</evidence>
<dbReference type="InterPro" id="IPR013155">
    <property type="entry name" value="M/V/L/I-tRNA-synth_anticd-bd"/>
</dbReference>